<comment type="caution">
    <text evidence="1">The sequence shown here is derived from an EMBL/GenBank/DDBJ whole genome shotgun (WGS) entry which is preliminary data.</text>
</comment>
<reference evidence="1" key="1">
    <citation type="journal article" date="2021" name="New Phytol.">
        <title>Evolutionary innovations through gain and loss of genes in the ectomycorrhizal Boletales.</title>
        <authorList>
            <person name="Wu G."/>
            <person name="Miyauchi S."/>
            <person name="Morin E."/>
            <person name="Kuo A."/>
            <person name="Drula E."/>
            <person name="Varga T."/>
            <person name="Kohler A."/>
            <person name="Feng B."/>
            <person name="Cao Y."/>
            <person name="Lipzen A."/>
            <person name="Daum C."/>
            <person name="Hundley H."/>
            <person name="Pangilinan J."/>
            <person name="Johnson J."/>
            <person name="Barry K."/>
            <person name="LaButti K."/>
            <person name="Ng V."/>
            <person name="Ahrendt S."/>
            <person name="Min B."/>
            <person name="Choi I.G."/>
            <person name="Park H."/>
            <person name="Plett J.M."/>
            <person name="Magnuson J."/>
            <person name="Spatafora J.W."/>
            <person name="Nagy L.G."/>
            <person name="Henrissat B."/>
            <person name="Grigoriev I.V."/>
            <person name="Yang Z.L."/>
            <person name="Xu J."/>
            <person name="Martin F.M."/>
        </authorList>
    </citation>
    <scope>NUCLEOTIDE SEQUENCE</scope>
    <source>
        <strain evidence="1">KUC20120723A-06</strain>
    </source>
</reference>
<evidence type="ECO:0000313" key="1">
    <source>
        <dbReference type="EMBL" id="KAH7928716.1"/>
    </source>
</evidence>
<organism evidence="1 2">
    <name type="scientific">Leucogyrophana mollusca</name>
    <dbReference type="NCBI Taxonomy" id="85980"/>
    <lineage>
        <taxon>Eukaryota</taxon>
        <taxon>Fungi</taxon>
        <taxon>Dikarya</taxon>
        <taxon>Basidiomycota</taxon>
        <taxon>Agaricomycotina</taxon>
        <taxon>Agaricomycetes</taxon>
        <taxon>Agaricomycetidae</taxon>
        <taxon>Boletales</taxon>
        <taxon>Boletales incertae sedis</taxon>
        <taxon>Leucogyrophana</taxon>
    </lineage>
</organism>
<protein>
    <submittedName>
        <fullName evidence="1">Alpha/beta-hydrolase</fullName>
    </submittedName>
</protein>
<proteinExistence type="predicted"/>
<sequence length="307" mass="33477">MGSPFSEQWLIGPQQTQFYTRTYRPSSPKAAIVFVHGFIEHVARYAHVFPAWADRGIAVFAYDQRGFGRTALGDERSKDSAYAKTSWPEQLADVEWAVQHVRREFKGVPVFLYGHSMGGALVLAFATQTTPPPSADTVSCLAGIISTSPLIAQFKPAPKAVRWIGGKAARLSPSLTIPAEVKAQDISHDPAVNEAYMKDPLIKQIGTLRGVSSMLDGGEQLLGGGYKLWPSSLPVLLVHGTADKVTSHKATEAFHGKIQAQDKTFSSYTDGFHELHNEPDGVKEKLVEECIAWVEARLSSGMPSSKL</sequence>
<name>A0ACB8BRZ0_9AGAM</name>
<keyword evidence="2" id="KW-1185">Reference proteome</keyword>
<evidence type="ECO:0000313" key="2">
    <source>
        <dbReference type="Proteomes" id="UP000790709"/>
    </source>
</evidence>
<dbReference type="EMBL" id="MU266350">
    <property type="protein sequence ID" value="KAH7928716.1"/>
    <property type="molecule type" value="Genomic_DNA"/>
</dbReference>
<dbReference type="Proteomes" id="UP000790709">
    <property type="component" value="Unassembled WGS sequence"/>
</dbReference>
<gene>
    <name evidence="1" type="ORF">BV22DRAFT_1058454</name>
</gene>
<accession>A0ACB8BRZ0</accession>